<comment type="caution">
    <text evidence="1">The sequence shown here is derived from an EMBL/GenBank/DDBJ whole genome shotgun (WGS) entry which is preliminary data.</text>
</comment>
<dbReference type="InterPro" id="IPR006439">
    <property type="entry name" value="HAD-SF_hydro_IA"/>
</dbReference>
<evidence type="ECO:0008006" key="3">
    <source>
        <dbReference type="Google" id="ProtNLM"/>
    </source>
</evidence>
<keyword evidence="2" id="KW-1185">Reference proteome</keyword>
<dbReference type="PRINTS" id="PR00413">
    <property type="entry name" value="HADHALOGNASE"/>
</dbReference>
<dbReference type="PANTHER" id="PTHR47829:SF1">
    <property type="entry name" value="HAD FAMILY PHOSPHATASE"/>
    <property type="match status" value="1"/>
</dbReference>
<dbReference type="InterPro" id="IPR023214">
    <property type="entry name" value="HAD_sf"/>
</dbReference>
<dbReference type="Proteomes" id="UP000487268">
    <property type="component" value="Unassembled WGS sequence"/>
</dbReference>
<dbReference type="SUPFAM" id="SSF56784">
    <property type="entry name" value="HAD-like"/>
    <property type="match status" value="1"/>
</dbReference>
<dbReference type="Pfam" id="PF00702">
    <property type="entry name" value="Hydrolase"/>
    <property type="match status" value="1"/>
</dbReference>
<evidence type="ECO:0000313" key="2">
    <source>
        <dbReference type="Proteomes" id="UP000487268"/>
    </source>
</evidence>
<gene>
    <name evidence="1" type="ORF">ACRB68_78310</name>
</gene>
<dbReference type="AlphaFoldDB" id="A0A7K0C9B1"/>
<dbReference type="EMBL" id="WEGH01000007">
    <property type="protein sequence ID" value="MQY09702.1"/>
    <property type="molecule type" value="Genomic_DNA"/>
</dbReference>
<accession>A0A7K0C9B1</accession>
<reference evidence="1 2" key="1">
    <citation type="submission" date="2019-10" db="EMBL/GenBank/DDBJ databases">
        <title>Actinomadura rubteroloni sp. nov. and Actinomadura macrotermitis sp. nov., isolated from the gut of fungus growing-termite Macrotermes natalensis.</title>
        <authorList>
            <person name="Benndorf R."/>
            <person name="Martin K."/>
            <person name="Kuefner M."/>
            <person name="De Beer W."/>
            <person name="Kaster A.-K."/>
            <person name="Vollmers J."/>
            <person name="Poulsen M."/>
            <person name="Beemelmanns C."/>
        </authorList>
    </citation>
    <scope>NUCLEOTIDE SEQUENCE [LARGE SCALE GENOMIC DNA]</scope>
    <source>
        <strain evidence="1 2">RB68</strain>
    </source>
</reference>
<dbReference type="NCBIfam" id="TIGR01509">
    <property type="entry name" value="HAD-SF-IA-v3"/>
    <property type="match status" value="1"/>
</dbReference>
<organism evidence="1 2">
    <name type="scientific">Actinomadura macrotermitis</name>
    <dbReference type="NCBI Taxonomy" id="2585200"/>
    <lineage>
        <taxon>Bacteria</taxon>
        <taxon>Bacillati</taxon>
        <taxon>Actinomycetota</taxon>
        <taxon>Actinomycetes</taxon>
        <taxon>Streptosporangiales</taxon>
        <taxon>Thermomonosporaceae</taxon>
        <taxon>Actinomadura</taxon>
    </lineage>
</organism>
<proteinExistence type="predicted"/>
<dbReference type="SFLD" id="SFLDS00003">
    <property type="entry name" value="Haloacid_Dehalogenase"/>
    <property type="match status" value="1"/>
</dbReference>
<dbReference type="InterPro" id="IPR036412">
    <property type="entry name" value="HAD-like_sf"/>
</dbReference>
<sequence>MRVDPPVPGRRGLILDFAGVLTTDFFGTLRDFCAAEGLPPDAIEQLVRTDARARKAVADAECGRISQREFDAVLGAGLGLPAEGLSARMTAGLRPSAPVLDLAGRARAAGVATAVLSNYWGAGPGAHDIHAGYDLDRRFDVVVISHLVGVRKPEEPAYRLVLDKLGVAPEDCVFTDDNRSHLPPAEALGMIALPFADPGRDVPEIERLLGLA</sequence>
<dbReference type="SFLD" id="SFLDG01129">
    <property type="entry name" value="C1.5:_HAD__Beta-PGM__Phosphata"/>
    <property type="match status" value="1"/>
</dbReference>
<name>A0A7K0C9B1_9ACTN</name>
<evidence type="ECO:0000313" key="1">
    <source>
        <dbReference type="EMBL" id="MQY09702.1"/>
    </source>
</evidence>
<dbReference type="InterPro" id="IPR052898">
    <property type="entry name" value="ACAD10-like"/>
</dbReference>
<dbReference type="PANTHER" id="PTHR47829">
    <property type="entry name" value="HYDROLASE, PUTATIVE (AFU_ORTHOLOGUE AFUA_1G12880)-RELATED"/>
    <property type="match status" value="1"/>
</dbReference>
<dbReference type="InterPro" id="IPR023198">
    <property type="entry name" value="PGP-like_dom2"/>
</dbReference>
<dbReference type="Gene3D" id="1.10.150.240">
    <property type="entry name" value="Putative phosphatase, domain 2"/>
    <property type="match status" value="1"/>
</dbReference>
<protein>
    <recommendedName>
        <fullName evidence="3">Hydrolase of the HAD superfamily</fullName>
    </recommendedName>
</protein>
<dbReference type="Gene3D" id="3.40.50.1000">
    <property type="entry name" value="HAD superfamily/HAD-like"/>
    <property type="match status" value="1"/>
</dbReference>